<dbReference type="EMBL" id="GDHC01016823">
    <property type="protein sequence ID" value="JAQ01806.1"/>
    <property type="molecule type" value="Transcribed_RNA"/>
</dbReference>
<dbReference type="AlphaFoldDB" id="A0A146L3C9"/>
<proteinExistence type="predicted"/>
<name>A0A146L3C9_LYGHE</name>
<reference evidence="1" key="1">
    <citation type="journal article" date="2016" name="Gigascience">
        <title>De novo construction of an expanded transcriptome assembly for the western tarnished plant bug, Lygus hesperus.</title>
        <authorList>
            <person name="Tassone E.E."/>
            <person name="Geib S.M."/>
            <person name="Hall B."/>
            <person name="Fabrick J.A."/>
            <person name="Brent C.S."/>
            <person name="Hull J.J."/>
        </authorList>
    </citation>
    <scope>NUCLEOTIDE SEQUENCE</scope>
</reference>
<sequence>MVDTAHVLGYVWLSQVFESGTAPSTLLIHEVVDSVAEFDDELLDTHVALVNTLQQTILNILEQVCTDKGRLGDILHLNEDVCKDIGTRAQIFHPRRQLQPAHLPMLCALPVVLSLLMQCEQTCRISIQVIGMLASLPTTFVPMAYGPFLTQAYSNWEHPHKVALHPDNFFIWTHFSPVFQLLQLCVQVSDTR</sequence>
<accession>A0A146L3C9</accession>
<protein>
    <submittedName>
        <fullName evidence="1">Uncharacterized protein</fullName>
    </submittedName>
</protein>
<organism evidence="1">
    <name type="scientific">Lygus hesperus</name>
    <name type="common">Western plant bug</name>
    <dbReference type="NCBI Taxonomy" id="30085"/>
    <lineage>
        <taxon>Eukaryota</taxon>
        <taxon>Metazoa</taxon>
        <taxon>Ecdysozoa</taxon>
        <taxon>Arthropoda</taxon>
        <taxon>Hexapoda</taxon>
        <taxon>Insecta</taxon>
        <taxon>Pterygota</taxon>
        <taxon>Neoptera</taxon>
        <taxon>Paraneoptera</taxon>
        <taxon>Hemiptera</taxon>
        <taxon>Heteroptera</taxon>
        <taxon>Panheteroptera</taxon>
        <taxon>Cimicomorpha</taxon>
        <taxon>Miridae</taxon>
        <taxon>Mirini</taxon>
        <taxon>Lygus</taxon>
    </lineage>
</organism>
<gene>
    <name evidence="1" type="ORF">g.28937</name>
</gene>
<evidence type="ECO:0000313" key="1">
    <source>
        <dbReference type="EMBL" id="JAQ01806.1"/>
    </source>
</evidence>